<dbReference type="PANTHER" id="PTHR33204:SF18">
    <property type="entry name" value="TRANSCRIPTIONAL REGULATORY PROTEIN"/>
    <property type="match status" value="1"/>
</dbReference>
<reference evidence="5 6" key="1">
    <citation type="submission" date="2022-09" db="EMBL/GenBank/DDBJ databases">
        <title>Interaction between co-microsymbionts with complementary sets of symbiotic genes in legume-rhizobium systems.</title>
        <authorList>
            <person name="Safronova V."/>
            <person name="Sazanova A."/>
            <person name="Afonin A."/>
            <person name="Chirak E."/>
        </authorList>
    </citation>
    <scope>NUCLEOTIDE SEQUENCE [LARGE SCALE GENOMIC DNA]</scope>
    <source>
        <strain evidence="5 6">A18/4-1</strain>
    </source>
</reference>
<feature type="domain" description="HTH hxlR-type" evidence="4">
    <location>
        <begin position="21"/>
        <end position="119"/>
    </location>
</feature>
<evidence type="ECO:0000256" key="2">
    <source>
        <dbReference type="ARBA" id="ARBA00023125"/>
    </source>
</evidence>
<dbReference type="InterPro" id="IPR002577">
    <property type="entry name" value="HTH_HxlR"/>
</dbReference>
<dbReference type="EMBL" id="CP104965">
    <property type="protein sequence ID" value="UXN71783.1"/>
    <property type="molecule type" value="Genomic_DNA"/>
</dbReference>
<name>A0ABY6CJ41_9HYPH</name>
<sequence length="132" mass="14582">MVSLVTRGEPHSFAECNQAAVPVADVLSRIGGKWMIYVIMALTRGPMRFSDLRRQVDGISQKMLTQTLRDLEEDGLVTRKVTPIIPPRVDYELTVIGMELRGPLAAIAEWTERNGDAIAASRARYAAERGVA</sequence>
<evidence type="ECO:0000259" key="4">
    <source>
        <dbReference type="PROSITE" id="PS51118"/>
    </source>
</evidence>
<accession>A0ABY6CJ41</accession>
<dbReference type="Gene3D" id="1.10.10.10">
    <property type="entry name" value="Winged helix-like DNA-binding domain superfamily/Winged helix DNA-binding domain"/>
    <property type="match status" value="1"/>
</dbReference>
<dbReference type="Pfam" id="PF01638">
    <property type="entry name" value="HxlR"/>
    <property type="match status" value="1"/>
</dbReference>
<dbReference type="CDD" id="cd00090">
    <property type="entry name" value="HTH_ARSR"/>
    <property type="match status" value="1"/>
</dbReference>
<dbReference type="RefSeq" id="WP_262171501.1">
    <property type="nucleotide sequence ID" value="NZ_CP104965.1"/>
</dbReference>
<dbReference type="PROSITE" id="PS51118">
    <property type="entry name" value="HTH_HXLR"/>
    <property type="match status" value="1"/>
</dbReference>
<keyword evidence="2" id="KW-0238">DNA-binding</keyword>
<keyword evidence="3" id="KW-0804">Transcription</keyword>
<dbReference type="Proteomes" id="UP001061862">
    <property type="component" value="Chromosome"/>
</dbReference>
<keyword evidence="6" id="KW-1185">Reference proteome</keyword>
<organism evidence="5 6">
    <name type="scientific">Devosia neptuniae</name>
    <dbReference type="NCBI Taxonomy" id="191302"/>
    <lineage>
        <taxon>Bacteria</taxon>
        <taxon>Pseudomonadati</taxon>
        <taxon>Pseudomonadota</taxon>
        <taxon>Alphaproteobacteria</taxon>
        <taxon>Hyphomicrobiales</taxon>
        <taxon>Devosiaceae</taxon>
        <taxon>Devosia</taxon>
    </lineage>
</organism>
<dbReference type="InterPro" id="IPR036390">
    <property type="entry name" value="WH_DNA-bd_sf"/>
</dbReference>
<evidence type="ECO:0000313" key="6">
    <source>
        <dbReference type="Proteomes" id="UP001061862"/>
    </source>
</evidence>
<evidence type="ECO:0000256" key="1">
    <source>
        <dbReference type="ARBA" id="ARBA00023015"/>
    </source>
</evidence>
<gene>
    <name evidence="5" type="ORF">N8A98_11660</name>
</gene>
<evidence type="ECO:0000313" key="5">
    <source>
        <dbReference type="EMBL" id="UXN71783.1"/>
    </source>
</evidence>
<proteinExistence type="predicted"/>
<keyword evidence="1" id="KW-0805">Transcription regulation</keyword>
<dbReference type="InterPro" id="IPR036388">
    <property type="entry name" value="WH-like_DNA-bd_sf"/>
</dbReference>
<protein>
    <submittedName>
        <fullName evidence="5">Helix-turn-helix transcriptional regulator</fullName>
    </submittedName>
</protein>
<dbReference type="PANTHER" id="PTHR33204">
    <property type="entry name" value="TRANSCRIPTIONAL REGULATOR, MARR FAMILY"/>
    <property type="match status" value="1"/>
</dbReference>
<evidence type="ECO:0000256" key="3">
    <source>
        <dbReference type="ARBA" id="ARBA00023163"/>
    </source>
</evidence>
<dbReference type="SUPFAM" id="SSF46785">
    <property type="entry name" value="Winged helix' DNA-binding domain"/>
    <property type="match status" value="1"/>
</dbReference>
<dbReference type="InterPro" id="IPR011991">
    <property type="entry name" value="ArsR-like_HTH"/>
</dbReference>